<keyword evidence="2" id="KW-0813">Transport</keyword>
<evidence type="ECO:0000256" key="3">
    <source>
        <dbReference type="SAM" id="SignalP"/>
    </source>
</evidence>
<keyword evidence="5" id="KW-1185">Reference proteome</keyword>
<organism evidence="4 5">
    <name type="scientific">Microbacterium algihabitans</name>
    <dbReference type="NCBI Taxonomy" id="3075992"/>
    <lineage>
        <taxon>Bacteria</taxon>
        <taxon>Bacillati</taxon>
        <taxon>Actinomycetota</taxon>
        <taxon>Actinomycetes</taxon>
        <taxon>Micrococcales</taxon>
        <taxon>Microbacteriaceae</taxon>
        <taxon>Microbacterium</taxon>
    </lineage>
</organism>
<name>A0ABU3RUY2_9MICO</name>
<dbReference type="InterPro" id="IPR006059">
    <property type="entry name" value="SBP"/>
</dbReference>
<evidence type="ECO:0000313" key="5">
    <source>
        <dbReference type="Proteomes" id="UP001256673"/>
    </source>
</evidence>
<dbReference type="PANTHER" id="PTHR43649:SF29">
    <property type="entry name" value="OSMOPROTECTIVE COMPOUNDS-BINDING PROTEIN GGTB"/>
    <property type="match status" value="1"/>
</dbReference>
<dbReference type="SUPFAM" id="SSF53850">
    <property type="entry name" value="Periplasmic binding protein-like II"/>
    <property type="match status" value="1"/>
</dbReference>
<dbReference type="Pfam" id="PF01547">
    <property type="entry name" value="SBP_bac_1"/>
    <property type="match status" value="1"/>
</dbReference>
<evidence type="ECO:0000256" key="2">
    <source>
        <dbReference type="ARBA" id="ARBA00022448"/>
    </source>
</evidence>
<dbReference type="EMBL" id="JAWDIU010000001">
    <property type="protein sequence ID" value="MDU0326375.1"/>
    <property type="molecule type" value="Genomic_DNA"/>
</dbReference>
<dbReference type="Gene3D" id="3.40.190.10">
    <property type="entry name" value="Periplasmic binding protein-like II"/>
    <property type="match status" value="2"/>
</dbReference>
<proteinExistence type="inferred from homology"/>
<dbReference type="InterPro" id="IPR050490">
    <property type="entry name" value="Bact_solute-bd_prot1"/>
</dbReference>
<gene>
    <name evidence="4" type="ORF">RWH43_06335</name>
</gene>
<evidence type="ECO:0000256" key="1">
    <source>
        <dbReference type="ARBA" id="ARBA00008520"/>
    </source>
</evidence>
<accession>A0ABU3RUY2</accession>
<dbReference type="PANTHER" id="PTHR43649">
    <property type="entry name" value="ARABINOSE-BINDING PROTEIN-RELATED"/>
    <property type="match status" value="1"/>
</dbReference>
<dbReference type="PROSITE" id="PS51257">
    <property type="entry name" value="PROKAR_LIPOPROTEIN"/>
    <property type="match status" value="1"/>
</dbReference>
<comment type="caution">
    <text evidence="4">The sequence shown here is derived from an EMBL/GenBank/DDBJ whole genome shotgun (WGS) entry which is preliminary data.</text>
</comment>
<feature type="signal peptide" evidence="3">
    <location>
        <begin position="1"/>
        <end position="23"/>
    </location>
</feature>
<evidence type="ECO:0000313" key="4">
    <source>
        <dbReference type="EMBL" id="MDU0326375.1"/>
    </source>
</evidence>
<keyword evidence="3" id="KW-0732">Signal</keyword>
<sequence>MNNTTRSRWALVGIAAVAAVTLAGCSTPGSSGSGDGKELSIYIDSDPSSVALWDGLVAAYKQAEPDVTINVETHPSGSEGDNLIKTRLSTGDMNDMFWYNSGSLLKALTPDQTLTSLSDQPWASSLNANFVEAASTDNGLYGVPVGASFAGAMVYNKDVYAKLGLTVPKTWDEFMANNAVIKAAGITPVVQTYGDTWTSQLFVLGDFYNVSTADPQWADQYTAGEAKFADEPAVEGFQHLQDVHDAGYLNQDFASATYDDGVRMLAEGTAAQYPMLTSNVAQAVGANFPDADASIGVFPIPGTSADANGLTVWMPNGVYVPKTTEGAQLDSTKKFLSWLATPEACQVQASSITLGGPFVVDGCDLPANAASLVKDMQPYFDDGDTALALEFLSPIKGPSLEQITVEVGSGIRPAQDGAALYDEDVKKQAQQLGLDWK</sequence>
<dbReference type="Proteomes" id="UP001256673">
    <property type="component" value="Unassembled WGS sequence"/>
</dbReference>
<protein>
    <submittedName>
        <fullName evidence="4">Extracellular solute-binding protein</fullName>
    </submittedName>
</protein>
<dbReference type="RefSeq" id="WP_316000986.1">
    <property type="nucleotide sequence ID" value="NZ_JAWDIU010000001.1"/>
</dbReference>
<comment type="similarity">
    <text evidence="1">Belongs to the bacterial solute-binding protein 1 family.</text>
</comment>
<feature type="chain" id="PRO_5045567811" evidence="3">
    <location>
        <begin position="24"/>
        <end position="437"/>
    </location>
</feature>
<reference evidence="4 5" key="1">
    <citation type="submission" date="2023-09" db="EMBL/GenBank/DDBJ databases">
        <title>Microbacterium fusihabitans sp. nov., Microbacterium phycihabitans sp. nov., and Microbacterium cervinum sp. nov., isolated from dried seaweeds of beach.</title>
        <authorList>
            <person name="Lee S.D."/>
        </authorList>
    </citation>
    <scope>NUCLEOTIDE SEQUENCE [LARGE SCALE GENOMIC DNA]</scope>
    <source>
        <strain evidence="4 5">KSW2-21</strain>
    </source>
</reference>